<keyword evidence="9" id="KW-1185">Reference proteome</keyword>
<keyword evidence="4" id="KW-0862">Zinc</keyword>
<protein>
    <submittedName>
        <fullName evidence="10">Peptidase M12A domain-containing protein</fullName>
    </submittedName>
</protein>
<dbReference type="Pfam" id="PF01549">
    <property type="entry name" value="ShK"/>
    <property type="match status" value="2"/>
</dbReference>
<evidence type="ECO:0000256" key="7">
    <source>
        <dbReference type="PROSITE-ProRule" id="PRU01211"/>
    </source>
</evidence>
<dbReference type="Proteomes" id="UP000887574">
    <property type="component" value="Unplaced"/>
</dbReference>
<dbReference type="InterPro" id="IPR024079">
    <property type="entry name" value="MetalloPept_cat_dom_sf"/>
</dbReference>
<organism evidence="9 10">
    <name type="scientific">Ditylenchus dipsaci</name>
    <dbReference type="NCBI Taxonomy" id="166011"/>
    <lineage>
        <taxon>Eukaryota</taxon>
        <taxon>Metazoa</taxon>
        <taxon>Ecdysozoa</taxon>
        <taxon>Nematoda</taxon>
        <taxon>Chromadorea</taxon>
        <taxon>Rhabditida</taxon>
        <taxon>Tylenchina</taxon>
        <taxon>Tylenchomorpha</taxon>
        <taxon>Sphaerularioidea</taxon>
        <taxon>Anguinidae</taxon>
        <taxon>Anguininae</taxon>
        <taxon>Ditylenchus</taxon>
    </lineage>
</organism>
<reference evidence="10" key="1">
    <citation type="submission" date="2022-11" db="UniProtKB">
        <authorList>
            <consortium name="WormBaseParasite"/>
        </authorList>
    </citation>
    <scope>IDENTIFICATION</scope>
</reference>
<evidence type="ECO:0000256" key="5">
    <source>
        <dbReference type="ARBA" id="ARBA00023049"/>
    </source>
</evidence>
<evidence type="ECO:0000259" key="8">
    <source>
        <dbReference type="PROSITE" id="PS51864"/>
    </source>
</evidence>
<evidence type="ECO:0000256" key="1">
    <source>
        <dbReference type="ARBA" id="ARBA00022670"/>
    </source>
</evidence>
<name>A0A915DQQ2_9BILA</name>
<dbReference type="PROSITE" id="PS51864">
    <property type="entry name" value="ASTACIN"/>
    <property type="match status" value="1"/>
</dbReference>
<keyword evidence="3" id="KW-0378">Hydrolase</keyword>
<evidence type="ECO:0000256" key="6">
    <source>
        <dbReference type="ARBA" id="ARBA00023145"/>
    </source>
</evidence>
<sequence>MHYEGNAFAVDKRTPTILPKLHSEGTTEMGQRVRLSVIDIQKINRLYNCTINEEYRVDSPHAHHHHRFSKTEHKMKERNAVNTNFPFTQTFILSGNNVQLAQSYSAYSQIQKEPKTNPAAFKSSQDFFVRTGLKPAGPVSYGVQLPDGSYLLSSSPSYSTTSSKSNGGVAESNDYLYPYSSNIVPGAQFSDNSVLPSATSANNHYVVHSPPLTSGDNIVCENAAQANCVDRKNDCVELAIKGECDKKPGLMLRMCRRSCCNCDDRKCYDTKDEQKYATLCLAQNRQSNSVVLSACDVPETKQNALDYCPRVCGTCVNYPSGGLLHKIQSNTS</sequence>
<accession>A0A915DQQ2</accession>
<dbReference type="GO" id="GO:0006508">
    <property type="term" value="P:proteolysis"/>
    <property type="evidence" value="ECO:0007669"/>
    <property type="project" value="UniProtKB-KW"/>
</dbReference>
<evidence type="ECO:0000256" key="3">
    <source>
        <dbReference type="ARBA" id="ARBA00022801"/>
    </source>
</evidence>
<dbReference type="SUPFAM" id="SSF55486">
    <property type="entry name" value="Metalloproteases ('zincins'), catalytic domain"/>
    <property type="match status" value="1"/>
</dbReference>
<dbReference type="Gene3D" id="3.40.390.10">
    <property type="entry name" value="Collagenase (Catalytic Domain)"/>
    <property type="match status" value="1"/>
</dbReference>
<feature type="domain" description="Peptidase M12A" evidence="8">
    <location>
        <begin position="1"/>
        <end position="50"/>
    </location>
</feature>
<dbReference type="InterPro" id="IPR001506">
    <property type="entry name" value="Peptidase_M12A"/>
</dbReference>
<dbReference type="GO" id="GO:0004222">
    <property type="term" value="F:metalloendopeptidase activity"/>
    <property type="evidence" value="ECO:0007669"/>
    <property type="project" value="InterPro"/>
</dbReference>
<dbReference type="AlphaFoldDB" id="A0A915DQQ2"/>
<dbReference type="GO" id="GO:0046872">
    <property type="term" value="F:metal ion binding"/>
    <property type="evidence" value="ECO:0007669"/>
    <property type="project" value="UniProtKB-KW"/>
</dbReference>
<dbReference type="PANTHER" id="PTHR10127:SF780">
    <property type="entry name" value="METALLOENDOPEPTIDASE"/>
    <property type="match status" value="1"/>
</dbReference>
<evidence type="ECO:0000313" key="10">
    <source>
        <dbReference type="WBParaSite" id="jg22526"/>
    </source>
</evidence>
<keyword evidence="6" id="KW-0865">Zymogen</keyword>
<evidence type="ECO:0000256" key="4">
    <source>
        <dbReference type="ARBA" id="ARBA00022833"/>
    </source>
</evidence>
<evidence type="ECO:0000256" key="2">
    <source>
        <dbReference type="ARBA" id="ARBA00022723"/>
    </source>
</evidence>
<evidence type="ECO:0000313" key="9">
    <source>
        <dbReference type="Proteomes" id="UP000887574"/>
    </source>
</evidence>
<dbReference type="WBParaSite" id="jg22526">
    <property type="protein sequence ID" value="jg22526"/>
    <property type="gene ID" value="jg22526"/>
</dbReference>
<dbReference type="Pfam" id="PF01400">
    <property type="entry name" value="Astacin"/>
    <property type="match status" value="1"/>
</dbReference>
<keyword evidence="5" id="KW-0482">Metalloprotease</keyword>
<comment type="caution">
    <text evidence="7">Lacks conserved residue(s) required for the propagation of feature annotation.</text>
</comment>
<proteinExistence type="predicted"/>
<dbReference type="InterPro" id="IPR003582">
    <property type="entry name" value="ShKT_dom"/>
</dbReference>
<keyword evidence="2" id="KW-0479">Metal-binding</keyword>
<dbReference type="SMART" id="SM00254">
    <property type="entry name" value="ShKT"/>
    <property type="match status" value="2"/>
</dbReference>
<keyword evidence="1" id="KW-0645">Protease</keyword>
<dbReference type="PANTHER" id="PTHR10127">
    <property type="entry name" value="DISCOIDIN, CUB, EGF, LAMININ , AND ZINC METALLOPROTEASE DOMAIN CONTAINING"/>
    <property type="match status" value="1"/>
</dbReference>